<comment type="similarity">
    <text evidence="5">Belongs to the TMTC family.</text>
</comment>
<dbReference type="EnsemblMetazoa" id="GAUT035991-RA">
    <property type="protein sequence ID" value="GAUT035991-PA"/>
    <property type="gene ID" value="GAUT035991"/>
</dbReference>
<comment type="pathway">
    <text evidence="4">Protein modification; protein glycosylation.</text>
</comment>
<keyword evidence="20" id="KW-1185">Reference proteome</keyword>
<dbReference type="Proteomes" id="UP000078200">
    <property type="component" value="Unassembled WGS sequence"/>
</dbReference>
<feature type="transmembrane region" description="Helical" evidence="17">
    <location>
        <begin position="163"/>
        <end position="181"/>
    </location>
</feature>
<feature type="domain" description="DUF1736" evidence="18">
    <location>
        <begin position="258"/>
        <end position="330"/>
    </location>
</feature>
<evidence type="ECO:0000256" key="9">
    <source>
        <dbReference type="ARBA" id="ARBA00022737"/>
    </source>
</evidence>
<dbReference type="VEuPathDB" id="VectorBase:GAUT035991"/>
<dbReference type="InterPro" id="IPR013618">
    <property type="entry name" value="TMTC_DUF1736"/>
</dbReference>
<feature type="transmembrane region" description="Helical" evidence="17">
    <location>
        <begin position="341"/>
        <end position="366"/>
    </location>
</feature>
<evidence type="ECO:0000256" key="7">
    <source>
        <dbReference type="ARBA" id="ARBA00022679"/>
    </source>
</evidence>
<sequence>MSLTWEMFTNFKYYDDNILTKSITTLYLIALSILCYGHALDGTFVFDDRVAIVENLAVTQLPTNYTAIFYNDFWGTPLANNNSHKSYRPLTTLMFHYEYNFGCNMKRLNLGLHILNTVLLWRMLVRLEFGSYRRRLSLLTASLFAVHPVHVEAVSGIVSRADLMFALIYLISMMITVNYYYTKYLCSLTVLLLSAVGVLFKETSVCIPLACIALEYTRRQWFKLTAIQQCKKLLNARSALYIICMILLIIWRFWLNNFETPNFQQADNPIAHADSLKTRTLSQNYLYAKNIYILLDPSQLSFDWAFECIPLVKSILDIRLLPVLTLYLFVFYAVRNHRENFLITFSLGLCAIPYLPAAGIFLQVGFVIAERVLYVPSMGFSFCVAIGYLKLLTVAQLRTLKNALKICLAMLMIFHVLRCRQRALEWLVEETLFTSALSVCRNNAKVHYNIARLAQSDAKNYSKAFYHYHEAIKLYPRYEAALMNLGNLYRESGNLIAAEKYLQKAVKIAPNFAAAWMNLGIVQATARHQEKALVSYQKALFYRPNYANCFYNMGNMYVEGKQYDKALRFWKQAVLLKPQLAKAWANILLTLDALSLFEEALNVSEEALKLHRNNSAILLVRANVLGKLARYEEAETLYKLIIAKEPFNYLCHTNLGVLYHRWNKLPLAIAQYKRAISSDPKKAITAKENLSKLISKLSNTRDD</sequence>
<dbReference type="STRING" id="7395.A0A1A9VFZ5"/>
<dbReference type="PANTHER" id="PTHR44227">
    <property type="match status" value="1"/>
</dbReference>
<comment type="catalytic activity">
    <reaction evidence="15">
        <text>a di-trans,poly-cis-dolichyl beta-D-mannosyl phosphate + L-seryl-[protein] = 3-O-(alpha-D-mannosyl)-L-seryl-[protein] + a di-trans,poly-cis-dolichyl phosphate + H(+)</text>
        <dbReference type="Rhea" id="RHEA:17377"/>
        <dbReference type="Rhea" id="RHEA-COMP:9863"/>
        <dbReference type="Rhea" id="RHEA-COMP:13546"/>
        <dbReference type="Rhea" id="RHEA-COMP:19498"/>
        <dbReference type="Rhea" id="RHEA-COMP:19501"/>
        <dbReference type="ChEBI" id="CHEBI:15378"/>
        <dbReference type="ChEBI" id="CHEBI:29999"/>
        <dbReference type="ChEBI" id="CHEBI:57683"/>
        <dbReference type="ChEBI" id="CHEBI:58211"/>
        <dbReference type="ChEBI" id="CHEBI:137321"/>
        <dbReference type="EC" id="2.4.1.109"/>
    </reaction>
</comment>
<keyword evidence="11" id="KW-0256">Endoplasmic reticulum</keyword>
<reference evidence="19" key="1">
    <citation type="submission" date="2020-05" db="UniProtKB">
        <authorList>
            <consortium name="EnsemblMetazoa"/>
        </authorList>
    </citation>
    <scope>IDENTIFICATION</scope>
    <source>
        <strain evidence="19">TTRI</strain>
    </source>
</reference>
<evidence type="ECO:0000256" key="1">
    <source>
        <dbReference type="ARBA" id="ARBA00003582"/>
    </source>
</evidence>
<keyword evidence="7" id="KW-0808">Transferase</keyword>
<dbReference type="GO" id="GO:0004169">
    <property type="term" value="F:dolichyl-phosphate-mannose-protein mannosyltransferase activity"/>
    <property type="evidence" value="ECO:0007669"/>
    <property type="project" value="UniProtKB-EC"/>
</dbReference>
<dbReference type="Pfam" id="PF13432">
    <property type="entry name" value="TPR_16"/>
    <property type="match status" value="1"/>
</dbReference>
<comment type="subcellular location">
    <subcellularLocation>
        <location evidence="3">Endoplasmic reticulum</location>
    </subcellularLocation>
    <subcellularLocation>
        <location evidence="2">Membrane</location>
        <topology evidence="2">Multi-pass membrane protein</topology>
    </subcellularLocation>
</comment>
<evidence type="ECO:0000313" key="20">
    <source>
        <dbReference type="Proteomes" id="UP000078200"/>
    </source>
</evidence>
<evidence type="ECO:0000256" key="17">
    <source>
        <dbReference type="SAM" id="Phobius"/>
    </source>
</evidence>
<dbReference type="PANTHER" id="PTHR44227:SF3">
    <property type="entry name" value="PROTEIN O-MANNOSYL-TRANSFERASE TMTC4"/>
    <property type="match status" value="1"/>
</dbReference>
<evidence type="ECO:0000259" key="18">
    <source>
        <dbReference type="Pfam" id="PF08409"/>
    </source>
</evidence>
<dbReference type="PROSITE" id="PS50293">
    <property type="entry name" value="TPR_REGION"/>
    <property type="match status" value="1"/>
</dbReference>
<keyword evidence="9" id="KW-0677">Repeat</keyword>
<evidence type="ECO:0000256" key="13">
    <source>
        <dbReference type="ARBA" id="ARBA00023136"/>
    </source>
</evidence>
<dbReference type="InterPro" id="IPR052346">
    <property type="entry name" value="O-mannosyl-transferase_TMTC"/>
</dbReference>
<feature type="repeat" description="TPR" evidence="16">
    <location>
        <begin position="649"/>
        <end position="682"/>
    </location>
</feature>
<evidence type="ECO:0000256" key="14">
    <source>
        <dbReference type="ARBA" id="ARBA00045085"/>
    </source>
</evidence>
<feature type="transmembrane region" description="Helical" evidence="17">
    <location>
        <begin position="18"/>
        <end position="39"/>
    </location>
</feature>
<dbReference type="Pfam" id="PF14559">
    <property type="entry name" value="TPR_19"/>
    <property type="match status" value="1"/>
</dbReference>
<evidence type="ECO:0000256" key="5">
    <source>
        <dbReference type="ARBA" id="ARBA00007882"/>
    </source>
</evidence>
<evidence type="ECO:0000313" key="19">
    <source>
        <dbReference type="EnsemblMetazoa" id="GAUT035991-PA"/>
    </source>
</evidence>
<evidence type="ECO:0000256" key="15">
    <source>
        <dbReference type="ARBA" id="ARBA00045102"/>
    </source>
</evidence>
<feature type="repeat" description="TPR" evidence="16">
    <location>
        <begin position="479"/>
        <end position="512"/>
    </location>
</feature>
<dbReference type="InterPro" id="IPR011990">
    <property type="entry name" value="TPR-like_helical_dom_sf"/>
</dbReference>
<evidence type="ECO:0000256" key="4">
    <source>
        <dbReference type="ARBA" id="ARBA00004922"/>
    </source>
</evidence>
<feature type="repeat" description="TPR" evidence="16">
    <location>
        <begin position="547"/>
        <end position="580"/>
    </location>
</feature>
<dbReference type="Pfam" id="PF08409">
    <property type="entry name" value="TMTC_DUF1736"/>
    <property type="match status" value="1"/>
</dbReference>
<dbReference type="Gene3D" id="1.25.40.10">
    <property type="entry name" value="Tetratricopeptide repeat domain"/>
    <property type="match status" value="4"/>
</dbReference>
<dbReference type="GO" id="GO:0016020">
    <property type="term" value="C:membrane"/>
    <property type="evidence" value="ECO:0007669"/>
    <property type="project" value="UniProtKB-SubCell"/>
</dbReference>
<dbReference type="InterPro" id="IPR019734">
    <property type="entry name" value="TPR_rpt"/>
</dbReference>
<comment type="catalytic activity">
    <reaction evidence="14">
        <text>a di-trans,poly-cis-dolichyl beta-D-mannosyl phosphate + L-threonyl-[protein] = 3-O-(alpha-D-mannosyl)-L-threonyl-[protein] + a di-trans,poly-cis-dolichyl phosphate + H(+)</text>
        <dbReference type="Rhea" id="RHEA:53396"/>
        <dbReference type="Rhea" id="RHEA-COMP:11060"/>
        <dbReference type="Rhea" id="RHEA-COMP:13547"/>
        <dbReference type="Rhea" id="RHEA-COMP:19498"/>
        <dbReference type="Rhea" id="RHEA-COMP:19501"/>
        <dbReference type="ChEBI" id="CHEBI:15378"/>
        <dbReference type="ChEBI" id="CHEBI:30013"/>
        <dbReference type="ChEBI" id="CHEBI:57683"/>
        <dbReference type="ChEBI" id="CHEBI:58211"/>
        <dbReference type="ChEBI" id="CHEBI:137323"/>
        <dbReference type="EC" id="2.4.1.109"/>
    </reaction>
</comment>
<dbReference type="AlphaFoldDB" id="A0A1A9VFZ5"/>
<keyword evidence="10 16" id="KW-0802">TPR repeat</keyword>
<comment type="function">
    <text evidence="1">Transfers mannosyl residues to the hydroxyl group of serine or threonine residues.</text>
</comment>
<evidence type="ECO:0000256" key="10">
    <source>
        <dbReference type="ARBA" id="ARBA00022803"/>
    </source>
</evidence>
<keyword evidence="12 17" id="KW-1133">Transmembrane helix</keyword>
<evidence type="ECO:0000256" key="11">
    <source>
        <dbReference type="ARBA" id="ARBA00022824"/>
    </source>
</evidence>
<proteinExistence type="inferred from homology"/>
<dbReference type="EC" id="2.4.1.109" evidence="6"/>
<feature type="repeat" description="TPR" evidence="16">
    <location>
        <begin position="513"/>
        <end position="546"/>
    </location>
</feature>
<name>A0A1A9VFZ5_GLOAU</name>
<evidence type="ECO:0000256" key="2">
    <source>
        <dbReference type="ARBA" id="ARBA00004141"/>
    </source>
</evidence>
<dbReference type="SMART" id="SM00028">
    <property type="entry name" value="TPR"/>
    <property type="match status" value="7"/>
</dbReference>
<dbReference type="UniPathway" id="UPA00378"/>
<feature type="transmembrane region" description="Helical" evidence="17">
    <location>
        <begin position="234"/>
        <end position="254"/>
    </location>
</feature>
<protein>
    <recommendedName>
        <fullName evidence="6">dolichyl-phosphate-mannose--protein mannosyltransferase</fullName>
        <ecNumber evidence="6">2.4.1.109</ecNumber>
    </recommendedName>
</protein>
<organism evidence="19 20">
    <name type="scientific">Glossina austeni</name>
    <name type="common">Savannah tsetse fly</name>
    <dbReference type="NCBI Taxonomy" id="7395"/>
    <lineage>
        <taxon>Eukaryota</taxon>
        <taxon>Metazoa</taxon>
        <taxon>Ecdysozoa</taxon>
        <taxon>Arthropoda</taxon>
        <taxon>Hexapoda</taxon>
        <taxon>Insecta</taxon>
        <taxon>Pterygota</taxon>
        <taxon>Neoptera</taxon>
        <taxon>Endopterygota</taxon>
        <taxon>Diptera</taxon>
        <taxon>Brachycera</taxon>
        <taxon>Muscomorpha</taxon>
        <taxon>Hippoboscoidea</taxon>
        <taxon>Glossinidae</taxon>
        <taxon>Glossina</taxon>
    </lineage>
</organism>
<evidence type="ECO:0000256" key="3">
    <source>
        <dbReference type="ARBA" id="ARBA00004240"/>
    </source>
</evidence>
<accession>A0A1A9VFZ5</accession>
<evidence type="ECO:0000256" key="8">
    <source>
        <dbReference type="ARBA" id="ARBA00022692"/>
    </source>
</evidence>
<evidence type="ECO:0000256" key="12">
    <source>
        <dbReference type="ARBA" id="ARBA00022989"/>
    </source>
</evidence>
<dbReference type="PROSITE" id="PS50005">
    <property type="entry name" value="TPR"/>
    <property type="match status" value="4"/>
</dbReference>
<dbReference type="GO" id="GO:0005783">
    <property type="term" value="C:endoplasmic reticulum"/>
    <property type="evidence" value="ECO:0007669"/>
    <property type="project" value="UniProtKB-SubCell"/>
</dbReference>
<keyword evidence="8 17" id="KW-0812">Transmembrane</keyword>
<evidence type="ECO:0000256" key="6">
    <source>
        <dbReference type="ARBA" id="ARBA00012839"/>
    </source>
</evidence>
<feature type="transmembrane region" description="Helical" evidence="17">
    <location>
        <begin position="372"/>
        <end position="392"/>
    </location>
</feature>
<keyword evidence="13 17" id="KW-0472">Membrane</keyword>
<feature type="transmembrane region" description="Helical" evidence="17">
    <location>
        <begin position="187"/>
        <end position="214"/>
    </location>
</feature>
<dbReference type="SUPFAM" id="SSF48452">
    <property type="entry name" value="TPR-like"/>
    <property type="match status" value="1"/>
</dbReference>
<feature type="transmembrane region" description="Helical" evidence="17">
    <location>
        <begin position="314"/>
        <end position="334"/>
    </location>
</feature>
<dbReference type="GO" id="GO:0030968">
    <property type="term" value="P:endoplasmic reticulum unfolded protein response"/>
    <property type="evidence" value="ECO:0007669"/>
    <property type="project" value="TreeGrafter"/>
</dbReference>
<evidence type="ECO:0000256" key="16">
    <source>
        <dbReference type="PROSITE-ProRule" id="PRU00339"/>
    </source>
</evidence>